<keyword evidence="6" id="KW-0249">Electron transport</keyword>
<feature type="domain" description="Cytochrome c" evidence="9">
    <location>
        <begin position="54"/>
        <end position="132"/>
    </location>
</feature>
<dbReference type="InterPro" id="IPR009056">
    <property type="entry name" value="Cyt_c-like_dom"/>
</dbReference>
<dbReference type="PRINTS" id="PR00605">
    <property type="entry name" value="CYTCHROMECIC"/>
</dbReference>
<dbReference type="EMBL" id="JBHRST010000008">
    <property type="protein sequence ID" value="MFC3097450.1"/>
    <property type="molecule type" value="Genomic_DNA"/>
</dbReference>
<evidence type="ECO:0000256" key="2">
    <source>
        <dbReference type="ARBA" id="ARBA00022448"/>
    </source>
</evidence>
<dbReference type="PANTHER" id="PTHR35008:SF4">
    <property type="entry name" value="BLL4482 PROTEIN"/>
    <property type="match status" value="1"/>
</dbReference>
<dbReference type="PANTHER" id="PTHR35008">
    <property type="entry name" value="BLL4482 PROTEIN-RELATED"/>
    <property type="match status" value="1"/>
</dbReference>
<keyword evidence="4" id="KW-0679">Respiratory chain</keyword>
<dbReference type="Pfam" id="PF13442">
    <property type="entry name" value="Cytochrome_CBB3"/>
    <property type="match status" value="1"/>
</dbReference>
<reference evidence="11" key="1">
    <citation type="journal article" date="2019" name="Int. J. Syst. Evol. Microbiol.">
        <title>The Global Catalogue of Microorganisms (GCM) 10K type strain sequencing project: providing services to taxonomists for standard genome sequencing and annotation.</title>
        <authorList>
            <consortium name="The Broad Institute Genomics Platform"/>
            <consortium name="The Broad Institute Genome Sequencing Center for Infectious Disease"/>
            <person name="Wu L."/>
            <person name="Ma J."/>
        </authorList>
    </citation>
    <scope>NUCLEOTIDE SEQUENCE [LARGE SCALE GENOMIC DNA]</scope>
    <source>
        <strain evidence="11">KCTC 52607</strain>
    </source>
</reference>
<dbReference type="RefSeq" id="WP_336926256.1">
    <property type="nucleotide sequence ID" value="NZ_JBANRO010000006.1"/>
</dbReference>
<keyword evidence="3 8" id="KW-0349">Heme</keyword>
<evidence type="ECO:0000313" key="11">
    <source>
        <dbReference type="Proteomes" id="UP001595456"/>
    </source>
</evidence>
<protein>
    <submittedName>
        <fullName evidence="10">C-type cytochrome</fullName>
    </submittedName>
</protein>
<gene>
    <name evidence="10" type="ORF">ACFODU_06495</name>
</gene>
<evidence type="ECO:0000256" key="1">
    <source>
        <dbReference type="ARBA" id="ARBA00001926"/>
    </source>
</evidence>
<dbReference type="Proteomes" id="UP001595456">
    <property type="component" value="Unassembled WGS sequence"/>
</dbReference>
<keyword evidence="7 8" id="KW-0408">Iron</keyword>
<dbReference type="SUPFAM" id="SSF46626">
    <property type="entry name" value="Cytochrome c"/>
    <property type="match status" value="1"/>
</dbReference>
<evidence type="ECO:0000313" key="10">
    <source>
        <dbReference type="EMBL" id="MFC3097450.1"/>
    </source>
</evidence>
<dbReference type="InterPro" id="IPR051459">
    <property type="entry name" value="Cytochrome_c-type_DH"/>
</dbReference>
<evidence type="ECO:0000259" key="9">
    <source>
        <dbReference type="PROSITE" id="PS51007"/>
    </source>
</evidence>
<organism evidence="10 11">
    <name type="scientific">Alteraurantiacibacter palmitatis</name>
    <dbReference type="NCBI Taxonomy" id="2054628"/>
    <lineage>
        <taxon>Bacteria</taxon>
        <taxon>Pseudomonadati</taxon>
        <taxon>Pseudomonadota</taxon>
        <taxon>Alphaproteobacteria</taxon>
        <taxon>Sphingomonadales</taxon>
        <taxon>Erythrobacteraceae</taxon>
        <taxon>Alteraurantiacibacter</taxon>
    </lineage>
</organism>
<dbReference type="PROSITE" id="PS51007">
    <property type="entry name" value="CYTC"/>
    <property type="match status" value="1"/>
</dbReference>
<keyword evidence="2" id="KW-0813">Transport</keyword>
<evidence type="ECO:0000256" key="3">
    <source>
        <dbReference type="ARBA" id="ARBA00022617"/>
    </source>
</evidence>
<dbReference type="InterPro" id="IPR008168">
    <property type="entry name" value="Cyt_C_IC"/>
</dbReference>
<evidence type="ECO:0000256" key="5">
    <source>
        <dbReference type="ARBA" id="ARBA00022723"/>
    </source>
</evidence>
<proteinExistence type="predicted"/>
<keyword evidence="5 8" id="KW-0479">Metal-binding</keyword>
<evidence type="ECO:0000256" key="7">
    <source>
        <dbReference type="ARBA" id="ARBA00023004"/>
    </source>
</evidence>
<evidence type="ECO:0000256" key="4">
    <source>
        <dbReference type="ARBA" id="ARBA00022660"/>
    </source>
</evidence>
<comment type="caution">
    <text evidence="10">The sequence shown here is derived from an EMBL/GenBank/DDBJ whole genome shotgun (WGS) entry which is preliminary data.</text>
</comment>
<evidence type="ECO:0000256" key="6">
    <source>
        <dbReference type="ARBA" id="ARBA00022982"/>
    </source>
</evidence>
<accession>A0ABV7E624</accession>
<comment type="cofactor">
    <cofactor evidence="1">
        <name>heme c</name>
        <dbReference type="ChEBI" id="CHEBI:61717"/>
    </cofactor>
</comment>
<evidence type="ECO:0000256" key="8">
    <source>
        <dbReference type="PROSITE-ProRule" id="PRU00433"/>
    </source>
</evidence>
<sequence length="133" mass="13525">MGSENMGITGKWTISGLAMLGAAALAVPLAGALATPVDPTQAAAGHEPGSLTAEQVAQGRQLFQSWSCSACHVLADANGHGHIGPSMDGNTAMDKAFVANRITNGQGAMPGFGGQMTDEEIDLLAAYIMQAKK</sequence>
<name>A0ABV7E624_9SPHN</name>
<dbReference type="InterPro" id="IPR036909">
    <property type="entry name" value="Cyt_c-like_dom_sf"/>
</dbReference>
<dbReference type="Gene3D" id="1.10.760.10">
    <property type="entry name" value="Cytochrome c-like domain"/>
    <property type="match status" value="1"/>
</dbReference>
<keyword evidence="11" id="KW-1185">Reference proteome</keyword>